<dbReference type="STRING" id="1344418.A0A1D2VLI9"/>
<reference evidence="4" key="1">
    <citation type="submission" date="2016-05" db="EMBL/GenBank/DDBJ databases">
        <title>Comparative genomics of biotechnologically important yeasts.</title>
        <authorList>
            <consortium name="DOE Joint Genome Institute"/>
            <person name="Riley R."/>
            <person name="Haridas S."/>
            <person name="Wolfe K.H."/>
            <person name="Lopes M.R."/>
            <person name="Hittinger C.T."/>
            <person name="Goker M."/>
            <person name="Salamov A."/>
            <person name="Wisecaver J."/>
            <person name="Long T.M."/>
            <person name="Aerts A.L."/>
            <person name="Barry K."/>
            <person name="Choi C."/>
            <person name="Clum A."/>
            <person name="Coughlan A.Y."/>
            <person name="Deshpande S."/>
            <person name="Douglass A.P."/>
            <person name="Hanson S.J."/>
            <person name="Klenk H.-P."/>
            <person name="Labutti K."/>
            <person name="Lapidus A."/>
            <person name="Lindquist E."/>
            <person name="Lipzen A."/>
            <person name="Meier-Kolthoff J.P."/>
            <person name="Ohm R.A."/>
            <person name="Otillar R.P."/>
            <person name="Pangilinan J."/>
            <person name="Peng Y."/>
            <person name="Rokas A."/>
            <person name="Rosa C.A."/>
            <person name="Scheuner C."/>
            <person name="Sibirny A.A."/>
            <person name="Slot J.C."/>
            <person name="Stielow J.B."/>
            <person name="Sun H."/>
            <person name="Kurtzman C.P."/>
            <person name="Blackwell M."/>
            <person name="Grigoriev I.V."/>
            <person name="Jeffries T.W."/>
        </authorList>
    </citation>
    <scope>NUCLEOTIDE SEQUENCE [LARGE SCALE GENOMIC DNA]</scope>
    <source>
        <strain evidence="4">DSM 1968</strain>
    </source>
</reference>
<organism evidence="3 4">
    <name type="scientific">Ascoidea rubescens DSM 1968</name>
    <dbReference type="NCBI Taxonomy" id="1344418"/>
    <lineage>
        <taxon>Eukaryota</taxon>
        <taxon>Fungi</taxon>
        <taxon>Dikarya</taxon>
        <taxon>Ascomycota</taxon>
        <taxon>Saccharomycotina</taxon>
        <taxon>Saccharomycetes</taxon>
        <taxon>Ascoideaceae</taxon>
        <taxon>Ascoidea</taxon>
    </lineage>
</organism>
<dbReference type="GO" id="GO:0004140">
    <property type="term" value="F:dephospho-CoA kinase activity"/>
    <property type="evidence" value="ECO:0007669"/>
    <property type="project" value="TreeGrafter"/>
</dbReference>
<dbReference type="InterPro" id="IPR004821">
    <property type="entry name" value="Cyt_trans-like"/>
</dbReference>
<dbReference type="GO" id="GO:0015937">
    <property type="term" value="P:coenzyme A biosynthetic process"/>
    <property type="evidence" value="ECO:0007669"/>
    <property type="project" value="TreeGrafter"/>
</dbReference>
<evidence type="ECO:0000259" key="2">
    <source>
        <dbReference type="Pfam" id="PF01467"/>
    </source>
</evidence>
<dbReference type="EMBL" id="KV454477">
    <property type="protein sequence ID" value="ODV62469.1"/>
    <property type="molecule type" value="Genomic_DNA"/>
</dbReference>
<dbReference type="PANTHER" id="PTHR10695:SF46">
    <property type="entry name" value="BIFUNCTIONAL COENZYME A SYNTHASE-RELATED"/>
    <property type="match status" value="1"/>
</dbReference>
<dbReference type="OrthoDB" id="330671at2759"/>
<dbReference type="AlphaFoldDB" id="A0A1D2VLI9"/>
<feature type="domain" description="Cytidyltransferase-like" evidence="2">
    <location>
        <begin position="289"/>
        <end position="443"/>
    </location>
</feature>
<feature type="compositionally biased region" description="Low complexity" evidence="1">
    <location>
        <begin position="221"/>
        <end position="233"/>
    </location>
</feature>
<keyword evidence="4" id="KW-1185">Reference proteome</keyword>
<protein>
    <recommendedName>
        <fullName evidence="2">Cytidyltransferase-like domain-containing protein</fullName>
    </recommendedName>
</protein>
<feature type="region of interest" description="Disordered" evidence="1">
    <location>
        <begin position="196"/>
        <end position="233"/>
    </location>
</feature>
<dbReference type="Proteomes" id="UP000095038">
    <property type="component" value="Unassembled WGS sequence"/>
</dbReference>
<sequence>MIVNPAETKDYKPLILINNPSNPLAYQSLIEKTVSYILSANQQNFKLLLQNHKFLLNNYNEKILSNYFKNNIMNYNIKYLDFLILPKINNVNILQIYLSKFYNLSRNIIEKKINQFIAEFKKKRRFFQSDYSLLIKPKIFTTVLFNLSNLNLRNTNLYNWNLIISDNILITNYFFHSIYLIHYQNYQNKKKLNDSVLNEENEQSKDTRDSNHHHNTNKIQTTPTKSNNSSTSTSTSFMSADDYIYNSNLHNIFNANLLIFSLDNVRIKSSTHLRDHDTLLENHFKTTCVGGTFDHLHDGHKILLSTCSFLSSKSIVVGLSSKDLLSSKKYFNFLEPYQLRKDNIAYFLSKLKSNPNKKVDVKVFELNDICGPTLALENIDSLILTKETEKAGTFINNQRAEINFHPLKIHVVNLISDNLEYEDNVPDDFDLENDKLSSSQLRESDANQYLNFKLMLTNLQ</sequence>
<gene>
    <name evidence="3" type="ORF">ASCRUDRAFT_74835</name>
</gene>
<name>A0A1D2VLI9_9ASCO</name>
<evidence type="ECO:0000313" key="4">
    <source>
        <dbReference type="Proteomes" id="UP000095038"/>
    </source>
</evidence>
<dbReference type="Pfam" id="PF01467">
    <property type="entry name" value="CTP_transf_like"/>
    <property type="match status" value="1"/>
</dbReference>
<dbReference type="GeneID" id="30966471"/>
<dbReference type="Gene3D" id="3.40.50.620">
    <property type="entry name" value="HUPs"/>
    <property type="match status" value="1"/>
</dbReference>
<proteinExistence type="predicted"/>
<dbReference type="RefSeq" id="XP_020048776.1">
    <property type="nucleotide sequence ID" value="XM_020192835.1"/>
</dbReference>
<accession>A0A1D2VLI9</accession>
<evidence type="ECO:0000313" key="3">
    <source>
        <dbReference type="EMBL" id="ODV62469.1"/>
    </source>
</evidence>
<evidence type="ECO:0000256" key="1">
    <source>
        <dbReference type="SAM" id="MobiDB-lite"/>
    </source>
</evidence>
<dbReference type="PANTHER" id="PTHR10695">
    <property type="entry name" value="DEPHOSPHO-COA KINASE-RELATED"/>
    <property type="match status" value="1"/>
</dbReference>
<dbReference type="InParanoid" id="A0A1D2VLI9"/>
<dbReference type="InterPro" id="IPR014729">
    <property type="entry name" value="Rossmann-like_a/b/a_fold"/>
</dbReference>
<dbReference type="SUPFAM" id="SSF52374">
    <property type="entry name" value="Nucleotidylyl transferase"/>
    <property type="match status" value="1"/>
</dbReference>
<feature type="compositionally biased region" description="Basic and acidic residues" evidence="1">
    <location>
        <begin position="202"/>
        <end position="212"/>
    </location>
</feature>